<evidence type="ECO:0000313" key="3">
    <source>
        <dbReference type="Proteomes" id="UP001218188"/>
    </source>
</evidence>
<dbReference type="EMBL" id="JARJCM010000130">
    <property type="protein sequence ID" value="KAJ7027017.1"/>
    <property type="molecule type" value="Genomic_DNA"/>
</dbReference>
<name>A0AAD6SH08_9AGAR</name>
<organism evidence="2 3">
    <name type="scientific">Mycena alexandri</name>
    <dbReference type="NCBI Taxonomy" id="1745969"/>
    <lineage>
        <taxon>Eukaryota</taxon>
        <taxon>Fungi</taxon>
        <taxon>Dikarya</taxon>
        <taxon>Basidiomycota</taxon>
        <taxon>Agaricomycotina</taxon>
        <taxon>Agaricomycetes</taxon>
        <taxon>Agaricomycetidae</taxon>
        <taxon>Agaricales</taxon>
        <taxon>Marasmiineae</taxon>
        <taxon>Mycenaceae</taxon>
        <taxon>Mycena</taxon>
    </lineage>
</organism>
<protein>
    <submittedName>
        <fullName evidence="2">Uncharacterized protein</fullName>
    </submittedName>
</protein>
<dbReference type="Proteomes" id="UP001218188">
    <property type="component" value="Unassembled WGS sequence"/>
</dbReference>
<feature type="region of interest" description="Disordered" evidence="1">
    <location>
        <begin position="1"/>
        <end position="25"/>
    </location>
</feature>
<gene>
    <name evidence="2" type="ORF">C8F04DRAFT_1123618</name>
</gene>
<sequence>MSTDSDKFPCRMSVDHPPPPRGDLVNGRPTPTYILAWVCPPRKFFENLGGGTLGKVNYRNFSDVVSEKWVARPGFGLAHAPLPYPGADGNFYLVAMFNRPDADHFTRVRNVAEDPLIESARVSMGVDQDKSLEDTLQWYRWPLHWLHAEQRERERVKELTHLQSELEDNAPTKASQVVVH</sequence>
<evidence type="ECO:0000313" key="2">
    <source>
        <dbReference type="EMBL" id="KAJ7027017.1"/>
    </source>
</evidence>
<dbReference type="AlphaFoldDB" id="A0AAD6SH08"/>
<reference evidence="2" key="1">
    <citation type="submission" date="2023-03" db="EMBL/GenBank/DDBJ databases">
        <title>Massive genome expansion in bonnet fungi (Mycena s.s.) driven by repeated elements and novel gene families across ecological guilds.</title>
        <authorList>
            <consortium name="Lawrence Berkeley National Laboratory"/>
            <person name="Harder C.B."/>
            <person name="Miyauchi S."/>
            <person name="Viragh M."/>
            <person name="Kuo A."/>
            <person name="Thoen E."/>
            <person name="Andreopoulos B."/>
            <person name="Lu D."/>
            <person name="Skrede I."/>
            <person name="Drula E."/>
            <person name="Henrissat B."/>
            <person name="Morin E."/>
            <person name="Kohler A."/>
            <person name="Barry K."/>
            <person name="LaButti K."/>
            <person name="Morin E."/>
            <person name="Salamov A."/>
            <person name="Lipzen A."/>
            <person name="Mereny Z."/>
            <person name="Hegedus B."/>
            <person name="Baldrian P."/>
            <person name="Stursova M."/>
            <person name="Weitz H."/>
            <person name="Taylor A."/>
            <person name="Grigoriev I.V."/>
            <person name="Nagy L.G."/>
            <person name="Martin F."/>
            <person name="Kauserud H."/>
        </authorList>
    </citation>
    <scope>NUCLEOTIDE SEQUENCE</scope>
    <source>
        <strain evidence="2">CBHHK200</strain>
    </source>
</reference>
<comment type="caution">
    <text evidence="2">The sequence shown here is derived from an EMBL/GenBank/DDBJ whole genome shotgun (WGS) entry which is preliminary data.</text>
</comment>
<evidence type="ECO:0000256" key="1">
    <source>
        <dbReference type="SAM" id="MobiDB-lite"/>
    </source>
</evidence>
<keyword evidence="3" id="KW-1185">Reference proteome</keyword>
<proteinExistence type="predicted"/>
<accession>A0AAD6SH08</accession>